<keyword evidence="5" id="KW-0670">Pyruvate</keyword>
<gene>
    <name evidence="5" type="ORF">MAIT1_04628</name>
</gene>
<dbReference type="PANTHER" id="PTHR32154:SF20">
    <property type="entry name" value="2-OXOGLUTARATE OXIDOREDUCTASE SUBUNIT KORA"/>
    <property type="match status" value="1"/>
</dbReference>
<dbReference type="FunFam" id="3.40.50.970:FF:000022">
    <property type="entry name" value="2-oxoglutarate ferredoxin oxidoreductase alpha subunit"/>
    <property type="match status" value="1"/>
</dbReference>
<feature type="domain" description="Pyruvate flavodoxin/ferredoxin oxidoreductase pyrimidine binding" evidence="3">
    <location>
        <begin position="217"/>
        <end position="441"/>
    </location>
</feature>
<dbReference type="InterPro" id="IPR002869">
    <property type="entry name" value="Pyrv_flavodox_OxRed_cen"/>
</dbReference>
<keyword evidence="1" id="KW-0560">Oxidoreductase</keyword>
<name>A0A1Y2KCK7_9PROT</name>
<dbReference type="Proteomes" id="UP000194003">
    <property type="component" value="Unassembled WGS sequence"/>
</dbReference>
<dbReference type="AlphaFoldDB" id="A0A1Y2KCK7"/>
<dbReference type="PANTHER" id="PTHR32154">
    <property type="entry name" value="PYRUVATE-FLAVODOXIN OXIDOREDUCTASE-RELATED"/>
    <property type="match status" value="1"/>
</dbReference>
<organism evidence="5 6">
    <name type="scientific">Magnetofaba australis IT-1</name>
    <dbReference type="NCBI Taxonomy" id="1434232"/>
    <lineage>
        <taxon>Bacteria</taxon>
        <taxon>Pseudomonadati</taxon>
        <taxon>Pseudomonadota</taxon>
        <taxon>Magnetococcia</taxon>
        <taxon>Magnetococcales</taxon>
        <taxon>Magnetococcaceae</taxon>
        <taxon>Magnetofaba</taxon>
    </lineage>
</organism>
<dbReference type="GO" id="GO:0016903">
    <property type="term" value="F:oxidoreductase activity, acting on the aldehyde or oxo group of donors"/>
    <property type="evidence" value="ECO:0007669"/>
    <property type="project" value="InterPro"/>
</dbReference>
<dbReference type="InterPro" id="IPR029061">
    <property type="entry name" value="THDP-binding"/>
</dbReference>
<proteinExistence type="predicted"/>
<dbReference type="SUPFAM" id="SSF52922">
    <property type="entry name" value="TK C-terminal domain-like"/>
    <property type="match status" value="1"/>
</dbReference>
<evidence type="ECO:0000313" key="6">
    <source>
        <dbReference type="Proteomes" id="UP000194003"/>
    </source>
</evidence>
<keyword evidence="6" id="KW-1185">Reference proteome</keyword>
<dbReference type="NCBIfam" id="TIGR03710">
    <property type="entry name" value="OAFO_sf"/>
    <property type="match status" value="1"/>
</dbReference>
<dbReference type="InterPro" id="IPR033412">
    <property type="entry name" value="PFOR_II"/>
</dbReference>
<dbReference type="Pfam" id="PF01855">
    <property type="entry name" value="POR_N"/>
    <property type="match status" value="1"/>
</dbReference>
<dbReference type="Gene3D" id="3.40.50.970">
    <property type="match status" value="1"/>
</dbReference>
<comment type="caution">
    <text evidence="5">The sequence shown here is derived from an EMBL/GenBank/DDBJ whole genome shotgun (WGS) entry which is preliminary data.</text>
</comment>
<accession>A0A1Y2KCK7</accession>
<dbReference type="InterPro" id="IPR002880">
    <property type="entry name" value="Pyrv_Fd/Flavodoxin_OxRdtase_N"/>
</dbReference>
<evidence type="ECO:0000313" key="5">
    <source>
        <dbReference type="EMBL" id="OSM08461.1"/>
    </source>
</evidence>
<evidence type="ECO:0000259" key="3">
    <source>
        <dbReference type="Pfam" id="PF01855"/>
    </source>
</evidence>
<dbReference type="Gene3D" id="3.40.50.920">
    <property type="match status" value="1"/>
</dbReference>
<reference evidence="5 6" key="1">
    <citation type="journal article" date="2016" name="BMC Genomics">
        <title>Combined genomic and structural analyses of a cultured magnetotactic bacterium reveals its niche adaptation to a dynamic environment.</title>
        <authorList>
            <person name="Araujo A.C."/>
            <person name="Morillo V."/>
            <person name="Cypriano J."/>
            <person name="Teixeira L.C."/>
            <person name="Leao P."/>
            <person name="Lyra S."/>
            <person name="Almeida L.G."/>
            <person name="Bazylinski D.A."/>
            <person name="Vasconcellos A.T."/>
            <person name="Abreu F."/>
            <person name="Lins U."/>
        </authorList>
    </citation>
    <scope>NUCLEOTIDE SEQUENCE [LARGE SCALE GENOMIC DNA]</scope>
    <source>
        <strain evidence="5 6">IT-1</strain>
    </source>
</reference>
<dbReference type="STRING" id="1434232.MAIT1_04628"/>
<dbReference type="EMBL" id="LVJN01000011">
    <property type="protein sequence ID" value="OSM08461.1"/>
    <property type="molecule type" value="Genomic_DNA"/>
</dbReference>
<dbReference type="SUPFAM" id="SSF52518">
    <property type="entry name" value="Thiamin diphosphate-binding fold (THDP-binding)"/>
    <property type="match status" value="1"/>
</dbReference>
<dbReference type="Pfam" id="PF17147">
    <property type="entry name" value="PFOR_II"/>
    <property type="match status" value="1"/>
</dbReference>
<dbReference type="InterPro" id="IPR022367">
    <property type="entry name" value="2-oxoacid/accept_OxRdtase_asu"/>
</dbReference>
<dbReference type="InterPro" id="IPR050722">
    <property type="entry name" value="Pyruvate:ferred/Flavod_OxRd"/>
</dbReference>
<dbReference type="GO" id="GO:0006979">
    <property type="term" value="P:response to oxidative stress"/>
    <property type="evidence" value="ECO:0007669"/>
    <property type="project" value="TreeGrafter"/>
</dbReference>
<evidence type="ECO:0000256" key="1">
    <source>
        <dbReference type="ARBA" id="ARBA00023002"/>
    </source>
</evidence>
<dbReference type="CDD" id="cd07034">
    <property type="entry name" value="TPP_PYR_PFOR_IOR-alpha_like"/>
    <property type="match status" value="1"/>
</dbReference>
<feature type="domain" description="Pyruvate:ferredoxin oxidoreductase core" evidence="4">
    <location>
        <begin position="476"/>
        <end position="552"/>
    </location>
</feature>
<dbReference type="Gene3D" id="3.40.920.10">
    <property type="entry name" value="Pyruvate-ferredoxin oxidoreductase, PFOR, domain III"/>
    <property type="match status" value="1"/>
</dbReference>
<evidence type="ECO:0000259" key="2">
    <source>
        <dbReference type="Pfam" id="PF01558"/>
    </source>
</evidence>
<sequence length="577" mass="62699">MKGISMEKKDLVIRIAGEGGEGIISTGDFIAAACARAGLEVYTFKTFPAEIKGGYAMYQVRASSETLYNQGDTFDVFCAFNGEAYELNKHLLKPGTAFVYDYPGGDFEPEIPEGVHAYPIPMSKTAKGLKQYRAKNMVAMGAMSVLFNINEETLIRVLTDKFTSKGEEVLRLNLEAFELGKKMAAEQSKTDTYRVADAQEPKDVIIISGNDAVGLGAVIGKLDFFSAYPITPATEVAKYVSTHLPKCGGVLVQAEDEIASLAQVLGASYAGKKSMTATSGPGLALMSELLGMSTMSETPALVVDVQRGGPSTGLPTKHEQSDLFLAIHGGHGDSPRVVMSVEDVKDCIDMTVDALNIAEEYQTPVVLLSDGSLAFSTQTIPRPDPASYTIVDRRKWDGQGEFKRYLFTDDNISPMADPGTPGAMHIATGLEHSETGAPNYGPVAHEANHRKRFNKIAPLVDKYKPTEIDGDPDEEADVGIITWGSTIGVAREAIARMREEGIKVKGFYPKLLYPMPVKQYEDFAAKCKKILVPEVNFQGQLSHFIRAETSIKPIPYTICGGLPFTPIMMIEKTKELL</sequence>
<dbReference type="Pfam" id="PF01558">
    <property type="entry name" value="POR"/>
    <property type="match status" value="1"/>
</dbReference>
<dbReference type="InterPro" id="IPR019752">
    <property type="entry name" value="Pyrv/ketoisovalerate_OxRed_cat"/>
</dbReference>
<evidence type="ECO:0000259" key="4">
    <source>
        <dbReference type="Pfam" id="PF17147"/>
    </source>
</evidence>
<protein>
    <submittedName>
        <fullName evidence="5">Putative pyruvate flavodoxin/ferredoxin oxidoreductase domain-containing protein</fullName>
    </submittedName>
</protein>
<dbReference type="SUPFAM" id="SSF53323">
    <property type="entry name" value="Pyruvate-ferredoxin oxidoreductase, PFOR, domain III"/>
    <property type="match status" value="1"/>
</dbReference>
<dbReference type="InterPro" id="IPR009014">
    <property type="entry name" value="Transketo_C/PFOR_II"/>
</dbReference>
<feature type="domain" description="Pyruvate/ketoisovalerate oxidoreductase catalytic" evidence="2">
    <location>
        <begin position="19"/>
        <end position="180"/>
    </location>
</feature>